<proteinExistence type="predicted"/>
<dbReference type="VEuPathDB" id="TriTrypDB:C3747_275g74"/>
<evidence type="ECO:0000313" key="7">
    <source>
        <dbReference type="Proteomes" id="UP000246121"/>
    </source>
</evidence>
<dbReference type="VEuPathDB" id="TriTrypDB:ECC02_007873"/>
<dbReference type="EC" id="2.7.7.102" evidence="3"/>
<reference evidence="6 7" key="1">
    <citation type="journal article" date="2018" name="Microb. Genom.">
        <title>Expanding an expanded genome: long-read sequencing of Trypanosoma cruzi.</title>
        <authorList>
            <person name="Berna L."/>
            <person name="Rodriguez M."/>
            <person name="Chiribao M.L."/>
            <person name="Parodi-Talice A."/>
            <person name="Pita S."/>
            <person name="Rijo G."/>
            <person name="Alvarez-Valin F."/>
            <person name="Robello C."/>
        </authorList>
    </citation>
    <scope>NUCLEOTIDE SEQUENCE [LARGE SCALE GENOMIC DNA]</scope>
    <source>
        <strain evidence="6 7">Dm28c</strain>
    </source>
</reference>
<dbReference type="Proteomes" id="UP000246121">
    <property type="component" value="Unassembled WGS sequence"/>
</dbReference>
<dbReference type="GO" id="GO:0009411">
    <property type="term" value="P:response to UV"/>
    <property type="evidence" value="ECO:0007669"/>
    <property type="project" value="TreeGrafter"/>
</dbReference>
<evidence type="ECO:0000256" key="3">
    <source>
        <dbReference type="ARBA" id="ARBA00044768"/>
    </source>
</evidence>
<dbReference type="AlphaFoldDB" id="A0A2V2UL44"/>
<protein>
    <recommendedName>
        <fullName evidence="1">DNA-directed primase/polymerase protein</fullName>
        <ecNumber evidence="3">2.7.7.102</ecNumber>
    </recommendedName>
</protein>
<dbReference type="InterPro" id="IPR044917">
    <property type="entry name" value="PRIMPOL"/>
</dbReference>
<comment type="catalytic activity">
    <reaction evidence="4">
        <text>DNA(n) + a 2'-deoxyribonucleoside 5'-triphosphate = DNA(n+1) + diphosphate</text>
        <dbReference type="Rhea" id="RHEA:22508"/>
        <dbReference type="Rhea" id="RHEA-COMP:17339"/>
        <dbReference type="Rhea" id="RHEA-COMP:17340"/>
        <dbReference type="ChEBI" id="CHEBI:33019"/>
        <dbReference type="ChEBI" id="CHEBI:61560"/>
        <dbReference type="ChEBI" id="CHEBI:173112"/>
        <dbReference type="EC" id="2.7.7.7"/>
    </reaction>
    <physiologicalReaction direction="left-to-right" evidence="4">
        <dbReference type="Rhea" id="RHEA:22509"/>
    </physiologicalReaction>
</comment>
<dbReference type="VEuPathDB" id="TriTrypDB:TcG_05154"/>
<sequence length="614" mass="69189">MFWCKSTFVTHFAADDCQLFPTQQKLFDFIDAQNEEEGQQAHSAPKWLPFSIELPSEEEVVRELASRSLRASAAAIPTHSGGGGARGRLFRKRPLSTHGEDTRKIDDEAKYLCEGKRQRRVVLREDYAVFYGVTPLSSQTRMFLAATVNGLARVVREIEPLQQHLYEVIREGAPCHMYLDVEREKDYSAWLPVVSVVDDDSEENRVIYECRRAEEYSAALSTALWRPPRCCAWNCQLRADNSETTTVLLTELRRFLCSTYPALVKSRDSENHGAFEDEDDTALPTDDNSTTEPLGPGVDVMVMRSLDATEKEGGRGGKFSQHYVVKFVGQWFNSNADVGRIVGQFVEYLYERAVADPCVHVALFYHDTPKDFAVLPPSQPSRHLPFLPLRCVIDTAVYSRNRMLRCLGSCKLHKRSILTVERNVSANFPTGTIPTTADRVALFFDSLVTLQVGHREVILVPSPTISTFGTVSSNEGCKYGSGETRLTKDVDRARYDALAEHVAREWSIVGGVSCRVSSVRQRGGRYLFFLLDGSRYCSNVGRQHLSNNVYITVDLQQRVWVQKCFDPDCALYRCAPRAIPDDVWSTNSHDWTSETPTAALASHASLRTIFQPPR</sequence>
<feature type="region of interest" description="Disordered" evidence="5">
    <location>
        <begin position="75"/>
        <end position="101"/>
    </location>
</feature>
<dbReference type="GO" id="GO:0003682">
    <property type="term" value="F:chromatin binding"/>
    <property type="evidence" value="ECO:0007669"/>
    <property type="project" value="TreeGrafter"/>
</dbReference>
<dbReference type="Pfam" id="PF03121">
    <property type="entry name" value="Herpes_UL52"/>
    <property type="match status" value="1"/>
</dbReference>
<dbReference type="VEuPathDB" id="TriTrypDB:TCSYLVIO_009858"/>
<evidence type="ECO:0000256" key="2">
    <source>
        <dbReference type="ARBA" id="ARBA00044677"/>
    </source>
</evidence>
<dbReference type="VEuPathDB" id="TriTrypDB:TCDM_07299"/>
<dbReference type="GO" id="GO:0005759">
    <property type="term" value="C:mitochondrial matrix"/>
    <property type="evidence" value="ECO:0007669"/>
    <property type="project" value="TreeGrafter"/>
</dbReference>
<comment type="caution">
    <text evidence="6">The sequence shown here is derived from an EMBL/GenBank/DDBJ whole genome shotgun (WGS) entry which is preliminary data.</text>
</comment>
<dbReference type="VEuPathDB" id="TriTrypDB:BCY84_15650"/>
<evidence type="ECO:0000256" key="4">
    <source>
        <dbReference type="ARBA" id="ARBA00047303"/>
    </source>
</evidence>
<dbReference type="PANTHER" id="PTHR31399">
    <property type="entry name" value="DNA-DIRECTED PRIMASE / POLYMERASE PROTEIN"/>
    <property type="match status" value="1"/>
</dbReference>
<dbReference type="GO" id="GO:0042276">
    <property type="term" value="P:error-prone translesion synthesis"/>
    <property type="evidence" value="ECO:0007669"/>
    <property type="project" value="InterPro"/>
</dbReference>
<comment type="catalytic activity">
    <reaction evidence="2">
        <text>ssDNA + n NTP = ssDNA/pppN(pN)n-1 hybrid + (n-1) diphosphate.</text>
        <dbReference type="EC" id="2.7.7.102"/>
    </reaction>
</comment>
<dbReference type="GO" id="GO:0006264">
    <property type="term" value="P:mitochondrial DNA replication"/>
    <property type="evidence" value="ECO:0007669"/>
    <property type="project" value="TreeGrafter"/>
</dbReference>
<gene>
    <name evidence="6" type="ORF">C4B63_188g50</name>
</gene>
<accession>A0A2V2UL44</accession>
<evidence type="ECO:0000256" key="5">
    <source>
        <dbReference type="SAM" id="MobiDB-lite"/>
    </source>
</evidence>
<dbReference type="VEuPathDB" id="TriTrypDB:TcCLB.509985.50"/>
<dbReference type="GO" id="GO:0005634">
    <property type="term" value="C:nucleus"/>
    <property type="evidence" value="ECO:0007669"/>
    <property type="project" value="TreeGrafter"/>
</dbReference>
<dbReference type="GO" id="GO:0031297">
    <property type="term" value="P:replication fork processing"/>
    <property type="evidence" value="ECO:0007669"/>
    <property type="project" value="TreeGrafter"/>
</dbReference>
<name>A0A2V2UL44_TRYCR</name>
<evidence type="ECO:0000313" key="6">
    <source>
        <dbReference type="EMBL" id="PWU84985.1"/>
    </source>
</evidence>
<evidence type="ECO:0000256" key="1">
    <source>
        <dbReference type="ARBA" id="ARBA00026139"/>
    </source>
</evidence>
<dbReference type="VEuPathDB" id="TriTrypDB:Tc_MARK_8382"/>
<organism evidence="6 7">
    <name type="scientific">Trypanosoma cruzi</name>
    <dbReference type="NCBI Taxonomy" id="5693"/>
    <lineage>
        <taxon>Eukaryota</taxon>
        <taxon>Discoba</taxon>
        <taxon>Euglenozoa</taxon>
        <taxon>Kinetoplastea</taxon>
        <taxon>Metakinetoplastina</taxon>
        <taxon>Trypanosomatida</taxon>
        <taxon>Trypanosomatidae</taxon>
        <taxon>Trypanosoma</taxon>
        <taxon>Schizotrypanum</taxon>
    </lineage>
</organism>
<dbReference type="VEuPathDB" id="TriTrypDB:C4B63_188g50"/>
<dbReference type="GO" id="GO:0003887">
    <property type="term" value="F:DNA-directed DNA polymerase activity"/>
    <property type="evidence" value="ECO:0007669"/>
    <property type="project" value="UniProtKB-EC"/>
</dbReference>
<dbReference type="PANTHER" id="PTHR31399:SF0">
    <property type="entry name" value="DNA-DIRECTED PRIMASE_POLYMERASE PROTEIN"/>
    <property type="match status" value="1"/>
</dbReference>
<dbReference type="VEuPathDB" id="TriTrypDB:TcBrA4_0111840"/>
<dbReference type="EMBL" id="PRFA01000188">
    <property type="protein sequence ID" value="PWU84985.1"/>
    <property type="molecule type" value="Genomic_DNA"/>
</dbReference>
<dbReference type="VEuPathDB" id="TriTrypDB:TcCL_ESM05415"/>
<feature type="region of interest" description="Disordered" evidence="5">
    <location>
        <begin position="269"/>
        <end position="296"/>
    </location>
</feature>
<dbReference type="VEuPathDB" id="TriTrypDB:TcCLB.507941.30"/>